<accession>A0ACC0W3V9</accession>
<protein>
    <submittedName>
        <fullName evidence="1">Uncharacterized protein</fullName>
    </submittedName>
</protein>
<dbReference type="Proteomes" id="UP001163321">
    <property type="component" value="Chromosome 4"/>
</dbReference>
<comment type="caution">
    <text evidence="1">The sequence shown here is derived from an EMBL/GenBank/DDBJ whole genome shotgun (WGS) entry which is preliminary data.</text>
</comment>
<proteinExistence type="predicted"/>
<reference evidence="1 2" key="1">
    <citation type="journal article" date="2022" name="bioRxiv">
        <title>The genome of the oomycete Peronosclerospora sorghi, a cosmopolitan pathogen of maize and sorghum, is inflated with dispersed pseudogenes.</title>
        <authorList>
            <person name="Fletcher K."/>
            <person name="Martin F."/>
            <person name="Isakeit T."/>
            <person name="Cavanaugh K."/>
            <person name="Magill C."/>
            <person name="Michelmore R."/>
        </authorList>
    </citation>
    <scope>NUCLEOTIDE SEQUENCE [LARGE SCALE GENOMIC DNA]</scope>
    <source>
        <strain evidence="1">P6</strain>
    </source>
</reference>
<evidence type="ECO:0000313" key="1">
    <source>
        <dbReference type="EMBL" id="KAI9912793.1"/>
    </source>
</evidence>
<evidence type="ECO:0000313" key="2">
    <source>
        <dbReference type="Proteomes" id="UP001163321"/>
    </source>
</evidence>
<name>A0ACC0W3V9_9STRA</name>
<gene>
    <name evidence="1" type="ORF">PsorP6_006456</name>
</gene>
<sequence length="124" mass="13616">MARANADIALLKTYEETYGEDLVQVLSAELSGDMKKVILTAFRGELAEFDASFHMSAKAIMDADALKEAGEGLHGRHVENKASEAAFKTRKLLCNTLGVIVEQLVENGTTDVRKNVVERDKAFK</sequence>
<dbReference type="EMBL" id="CM047583">
    <property type="protein sequence ID" value="KAI9912793.1"/>
    <property type="molecule type" value="Genomic_DNA"/>
</dbReference>
<organism evidence="1 2">
    <name type="scientific">Peronosclerospora sorghi</name>
    <dbReference type="NCBI Taxonomy" id="230839"/>
    <lineage>
        <taxon>Eukaryota</taxon>
        <taxon>Sar</taxon>
        <taxon>Stramenopiles</taxon>
        <taxon>Oomycota</taxon>
        <taxon>Peronosporomycetes</taxon>
        <taxon>Peronosporales</taxon>
        <taxon>Peronosporaceae</taxon>
        <taxon>Peronosclerospora</taxon>
    </lineage>
</organism>
<keyword evidence="2" id="KW-1185">Reference proteome</keyword>